<proteinExistence type="predicted"/>
<dbReference type="Proteomes" id="UP000019462">
    <property type="component" value="Unassembled WGS sequence"/>
</dbReference>
<comment type="caution">
    <text evidence="2">The sequence shown here is derived from an EMBL/GenBank/DDBJ whole genome shotgun (WGS) entry which is preliminary data.</text>
</comment>
<feature type="region of interest" description="Disordered" evidence="1">
    <location>
        <begin position="98"/>
        <end position="118"/>
    </location>
</feature>
<name>W3VP73_MOEAP</name>
<evidence type="ECO:0000313" key="2">
    <source>
        <dbReference type="EMBL" id="ETS62586.1"/>
    </source>
</evidence>
<accession>W3VP73</accession>
<evidence type="ECO:0000256" key="1">
    <source>
        <dbReference type="SAM" id="MobiDB-lite"/>
    </source>
</evidence>
<dbReference type="HOGENOM" id="CLU_2074167_0_0_1"/>
<gene>
    <name evidence="2" type="ORF">PaG_03223</name>
</gene>
<reference evidence="2 3" key="1">
    <citation type="journal article" date="2014" name="Genome Announc.">
        <title>Genome sequence of the basidiomycetous fungus Pseudozyma aphidis DSM70725, an efficient producer of biosurfactant mannosylerythritol lipids.</title>
        <authorList>
            <person name="Lorenz S."/>
            <person name="Guenther M."/>
            <person name="Grumaz C."/>
            <person name="Rupp S."/>
            <person name="Zibek S."/>
            <person name="Sohn K."/>
        </authorList>
    </citation>
    <scope>NUCLEOTIDE SEQUENCE [LARGE SCALE GENOMIC DNA]</scope>
    <source>
        <strain evidence="3">ATCC 32657 / CBS 517.83 / DSM 70725 / JCM 10318 / NBRC 10182 / NRRL Y-7954 / St-0401</strain>
    </source>
</reference>
<organism evidence="2 3">
    <name type="scientific">Moesziomyces aphidis</name>
    <name type="common">Pseudozyma aphidis</name>
    <dbReference type="NCBI Taxonomy" id="84754"/>
    <lineage>
        <taxon>Eukaryota</taxon>
        <taxon>Fungi</taxon>
        <taxon>Dikarya</taxon>
        <taxon>Basidiomycota</taxon>
        <taxon>Ustilaginomycotina</taxon>
        <taxon>Ustilaginomycetes</taxon>
        <taxon>Ustilaginales</taxon>
        <taxon>Ustilaginaceae</taxon>
        <taxon>Moesziomyces</taxon>
    </lineage>
</organism>
<protein>
    <submittedName>
        <fullName evidence="2">Uncharacterized protein</fullName>
    </submittedName>
</protein>
<sequence length="118" mass="13135">MNNAFYRPEQTPDPWVITPNADGALPGDLPLTMPRRAVNSATVVITKQVNPDVFVQLARSARLFLTWGSRLAVLTEGKSTLLHRWACNLSGTDVIDHLNGNQFDNRRSNPAIRNRSPN</sequence>
<dbReference type="EMBL" id="AWNI01000010">
    <property type="protein sequence ID" value="ETS62586.1"/>
    <property type="molecule type" value="Genomic_DNA"/>
</dbReference>
<keyword evidence="3" id="KW-1185">Reference proteome</keyword>
<evidence type="ECO:0000313" key="3">
    <source>
        <dbReference type="Proteomes" id="UP000019462"/>
    </source>
</evidence>
<dbReference type="AlphaFoldDB" id="W3VP73"/>